<dbReference type="EMBL" id="FMTM01000001">
    <property type="protein sequence ID" value="SCW28745.1"/>
    <property type="molecule type" value="Genomic_DNA"/>
</dbReference>
<protein>
    <submittedName>
        <fullName evidence="2">Uncharacterized protein</fullName>
    </submittedName>
</protein>
<proteinExistence type="predicted"/>
<dbReference type="Proteomes" id="UP000199542">
    <property type="component" value="Unassembled WGS sequence"/>
</dbReference>
<dbReference type="AlphaFoldDB" id="A0A1G4P928"/>
<feature type="region of interest" description="Disordered" evidence="1">
    <location>
        <begin position="47"/>
        <end position="70"/>
    </location>
</feature>
<evidence type="ECO:0000313" key="3">
    <source>
        <dbReference type="Proteomes" id="UP000199542"/>
    </source>
</evidence>
<name>A0A1G4P928_9HYPH</name>
<sequence>MSAIFPLRLTADEALLGQTVSSFPHLIPEPVTEMRCAQDLEARETHFDLRESHSRRRRAVNSYDQRTGVQ</sequence>
<organism evidence="2 3">
    <name type="scientific">Rhizobium mongolense subsp. loessense</name>
    <dbReference type="NCBI Taxonomy" id="158890"/>
    <lineage>
        <taxon>Bacteria</taxon>
        <taxon>Pseudomonadati</taxon>
        <taxon>Pseudomonadota</taxon>
        <taxon>Alphaproteobacteria</taxon>
        <taxon>Hyphomicrobiales</taxon>
        <taxon>Rhizobiaceae</taxon>
        <taxon>Rhizobium/Agrobacterium group</taxon>
        <taxon>Rhizobium</taxon>
    </lineage>
</organism>
<evidence type="ECO:0000256" key="1">
    <source>
        <dbReference type="SAM" id="MobiDB-lite"/>
    </source>
</evidence>
<gene>
    <name evidence="2" type="ORF">SAMN02927900_00171</name>
</gene>
<evidence type="ECO:0000313" key="2">
    <source>
        <dbReference type="EMBL" id="SCW28745.1"/>
    </source>
</evidence>
<reference evidence="2 3" key="1">
    <citation type="submission" date="2016-10" db="EMBL/GenBank/DDBJ databases">
        <authorList>
            <person name="de Groot N.N."/>
        </authorList>
    </citation>
    <scope>NUCLEOTIDE SEQUENCE [LARGE SCALE GENOMIC DNA]</scope>
    <source>
        <strain evidence="2 3">CGMCC 1.3401</strain>
    </source>
</reference>
<accession>A0A1G4P928</accession>